<dbReference type="Gene3D" id="1.10.357.10">
    <property type="entry name" value="Tetracycline Repressor, domain 2"/>
    <property type="match status" value="1"/>
</dbReference>
<dbReference type="Pfam" id="PF17940">
    <property type="entry name" value="TetR_C_31"/>
    <property type="match status" value="1"/>
</dbReference>
<name>A0A426SPD6_9MICO</name>
<dbReference type="SUPFAM" id="SSF46689">
    <property type="entry name" value="Homeodomain-like"/>
    <property type="match status" value="1"/>
</dbReference>
<dbReference type="Proteomes" id="UP000274327">
    <property type="component" value="Unassembled WGS sequence"/>
</dbReference>
<dbReference type="GO" id="GO:0003677">
    <property type="term" value="F:DNA binding"/>
    <property type="evidence" value="ECO:0007669"/>
    <property type="project" value="UniProtKB-UniRule"/>
</dbReference>
<reference evidence="4 5" key="1">
    <citation type="submission" date="2018-07" db="EMBL/GenBank/DDBJ databases">
        <title>Brachybacteriurn paraconglorneratum KCTC 9916.</title>
        <authorList>
            <person name="Li Y."/>
        </authorList>
    </citation>
    <scope>NUCLEOTIDE SEQUENCE [LARGE SCALE GENOMIC DNA]</scope>
    <source>
        <strain evidence="4 5">KCTC 9916</strain>
    </source>
</reference>
<evidence type="ECO:0000256" key="1">
    <source>
        <dbReference type="ARBA" id="ARBA00023125"/>
    </source>
</evidence>
<dbReference type="RefSeq" id="WP_126984428.1">
    <property type="nucleotide sequence ID" value="NZ_JALXWX010000146.1"/>
</dbReference>
<protein>
    <submittedName>
        <fullName evidence="4">TetR family transcriptional regulator</fullName>
    </submittedName>
</protein>
<accession>A0A426SPD6</accession>
<feature type="domain" description="HTH tetR-type" evidence="3">
    <location>
        <begin position="3"/>
        <end position="63"/>
    </location>
</feature>
<comment type="caution">
    <text evidence="4">The sequence shown here is derived from an EMBL/GenBank/DDBJ whole genome shotgun (WGS) entry which is preliminary data.</text>
</comment>
<evidence type="ECO:0000259" key="3">
    <source>
        <dbReference type="PROSITE" id="PS50977"/>
    </source>
</evidence>
<dbReference type="InterPro" id="IPR041583">
    <property type="entry name" value="TetR_C_31"/>
</dbReference>
<evidence type="ECO:0000313" key="4">
    <source>
        <dbReference type="EMBL" id="RRR19984.1"/>
    </source>
</evidence>
<evidence type="ECO:0000256" key="2">
    <source>
        <dbReference type="PROSITE-ProRule" id="PRU00335"/>
    </source>
</evidence>
<evidence type="ECO:0000313" key="5">
    <source>
        <dbReference type="Proteomes" id="UP000274327"/>
    </source>
</evidence>
<keyword evidence="1 2" id="KW-0238">DNA-binding</keyword>
<dbReference type="AlphaFoldDB" id="A0A426SPD6"/>
<feature type="DNA-binding region" description="H-T-H motif" evidence="2">
    <location>
        <begin position="26"/>
        <end position="45"/>
    </location>
</feature>
<dbReference type="GeneID" id="78119577"/>
<gene>
    <name evidence="4" type="ORF">DS079_00840</name>
</gene>
<dbReference type="PROSITE" id="PS50977">
    <property type="entry name" value="HTH_TETR_2"/>
    <property type="match status" value="1"/>
</dbReference>
<dbReference type="EMBL" id="QOCI01000001">
    <property type="protein sequence ID" value="RRR19984.1"/>
    <property type="molecule type" value="Genomic_DNA"/>
</dbReference>
<dbReference type="InterPro" id="IPR009057">
    <property type="entry name" value="Homeodomain-like_sf"/>
</dbReference>
<dbReference type="InterPro" id="IPR001647">
    <property type="entry name" value="HTH_TetR"/>
</dbReference>
<proteinExistence type="predicted"/>
<keyword evidence="5" id="KW-1185">Reference proteome</keyword>
<sequence>MAATTKERSLEAAVALLGEEGIRALTHARIDARAELPAGSTSNWFRTRRALLAGVVDHIAERERADADPSALPDLTAPAQLADLLARMLEAQSGPLAACTRARYALFLEIGADEELAAPLRRQRAAFETWTERITADVGIPDPVPAARALMALCDGLLLHRLTVDPSLEVRPVLERAVRDLARN</sequence>
<organism evidence="4 5">
    <name type="scientific">Brachybacterium paraconglomeratum</name>
    <dbReference type="NCBI Taxonomy" id="173362"/>
    <lineage>
        <taxon>Bacteria</taxon>
        <taxon>Bacillati</taxon>
        <taxon>Actinomycetota</taxon>
        <taxon>Actinomycetes</taxon>
        <taxon>Micrococcales</taxon>
        <taxon>Dermabacteraceae</taxon>
        <taxon>Brachybacterium</taxon>
    </lineage>
</organism>